<dbReference type="Pfam" id="PF02452">
    <property type="entry name" value="PemK_toxin"/>
    <property type="match status" value="1"/>
</dbReference>
<evidence type="ECO:0000313" key="2">
    <source>
        <dbReference type="Proteomes" id="UP000001492"/>
    </source>
</evidence>
<dbReference type="HOGENOM" id="CLU_130277_0_0_5"/>
<reference evidence="2" key="1">
    <citation type="submission" date="2010-12" db="EMBL/GenBank/DDBJ databases">
        <title>Complete sequence of plasmid 2 of Asticcacaulis excentricus CB 48.</title>
        <authorList>
            <consortium name="US DOE Joint Genome Institute"/>
            <person name="Lucas S."/>
            <person name="Copeland A."/>
            <person name="Lapidus A."/>
            <person name="Cheng J.-F."/>
            <person name="Bruce D."/>
            <person name="Goodwin L."/>
            <person name="Pitluck S."/>
            <person name="Teshima H."/>
            <person name="Davenport K."/>
            <person name="Detter J.C."/>
            <person name="Han C."/>
            <person name="Tapia R."/>
            <person name="Land M."/>
            <person name="Hauser L."/>
            <person name="Jeffries C."/>
            <person name="Kyrpides N."/>
            <person name="Ivanova N."/>
            <person name="Ovchinnikova G."/>
            <person name="Brun Y.V."/>
            <person name="Woyke T."/>
        </authorList>
    </citation>
    <scope>NUCLEOTIDE SEQUENCE [LARGE SCALE GENOMIC DNA]</scope>
    <source>
        <strain evidence="2">ATCC 15261 / DSM 4724 / KCTC 12464 / NCIMB 9791 / VKM B-1370 / CB 48</strain>
        <plasmid evidence="2">pASTEX02</plasmid>
    </source>
</reference>
<dbReference type="KEGG" id="aex:Astex_3757"/>
<dbReference type="InterPro" id="IPR011067">
    <property type="entry name" value="Plasmid_toxin/cell-grow_inhib"/>
</dbReference>
<gene>
    <name evidence="1" type="ordered locus">Astex_3757</name>
</gene>
<dbReference type="InterPro" id="IPR003477">
    <property type="entry name" value="PemK-like"/>
</dbReference>
<organism evidence="1 2">
    <name type="scientific">Asticcacaulis excentricus (strain ATCC 15261 / DSM 4724 / KCTC 12464 / NCIMB 9791 / VKM B-1370 / CB 48)</name>
    <dbReference type="NCBI Taxonomy" id="573065"/>
    <lineage>
        <taxon>Bacteria</taxon>
        <taxon>Pseudomonadati</taxon>
        <taxon>Pseudomonadota</taxon>
        <taxon>Alphaproteobacteria</taxon>
        <taxon>Caulobacterales</taxon>
        <taxon>Caulobacteraceae</taxon>
        <taxon>Asticcacaulis</taxon>
    </lineage>
</organism>
<dbReference type="RefSeq" id="WP_013481181.1">
    <property type="nucleotide sequence ID" value="NC_014819.1"/>
</dbReference>
<protein>
    <recommendedName>
        <fullName evidence="3">Type II toxin-antitoxin system PemK/MazF family toxin</fullName>
    </recommendedName>
</protein>
<geneLocation type="plasmid" evidence="1 2">
    <name>pASTEX02</name>
</geneLocation>
<dbReference type="EMBL" id="CP002398">
    <property type="protein sequence ID" value="ADU15368.1"/>
    <property type="molecule type" value="Genomic_DNA"/>
</dbReference>
<evidence type="ECO:0000313" key="1">
    <source>
        <dbReference type="EMBL" id="ADU15368.1"/>
    </source>
</evidence>
<sequence length="141" mass="15880">MTTEDVPPEEIKPPRVPPRLKAVPAIRDLFWCDFPEDAQLPEFWKRRPVIVVSYRNALSGAITVIPCSSQPQPGNKWAVELATTIDGTQSWAICDKPTTVAVSRLSPQKGGRRRLPEAEFNIVLKRLFEWLPVVPEEEPPA</sequence>
<dbReference type="AlphaFoldDB" id="E8RVU6"/>
<dbReference type="Gene3D" id="2.30.30.110">
    <property type="match status" value="1"/>
</dbReference>
<keyword evidence="1" id="KW-0614">Plasmid</keyword>
<dbReference type="SUPFAM" id="SSF50118">
    <property type="entry name" value="Cell growth inhibitor/plasmid maintenance toxic component"/>
    <property type="match status" value="1"/>
</dbReference>
<dbReference type="Proteomes" id="UP000001492">
    <property type="component" value="Plasmid pASTEX02"/>
</dbReference>
<dbReference type="GO" id="GO:0003677">
    <property type="term" value="F:DNA binding"/>
    <property type="evidence" value="ECO:0007669"/>
    <property type="project" value="InterPro"/>
</dbReference>
<name>E8RVU6_ASTEC</name>
<evidence type="ECO:0008006" key="3">
    <source>
        <dbReference type="Google" id="ProtNLM"/>
    </source>
</evidence>
<accession>E8RVU6</accession>
<proteinExistence type="predicted"/>
<keyword evidence="2" id="KW-1185">Reference proteome</keyword>